<gene>
    <name evidence="1" type="ORF">GCM10011395_19270</name>
</gene>
<comment type="caution">
    <text evidence="1">The sequence shown here is derived from an EMBL/GenBank/DDBJ whole genome shotgun (WGS) entry which is preliminary data.</text>
</comment>
<keyword evidence="2" id="KW-1185">Reference proteome</keyword>
<evidence type="ECO:0000313" key="2">
    <source>
        <dbReference type="Proteomes" id="UP000618591"/>
    </source>
</evidence>
<name>A0ABQ1GRV2_9SPHN</name>
<dbReference type="Proteomes" id="UP000618591">
    <property type="component" value="Unassembled WGS sequence"/>
</dbReference>
<organism evidence="1 2">
    <name type="scientific">Sphingomonas psychrolutea</name>
    <dbReference type="NCBI Taxonomy" id="1259676"/>
    <lineage>
        <taxon>Bacteria</taxon>
        <taxon>Pseudomonadati</taxon>
        <taxon>Pseudomonadota</taxon>
        <taxon>Alphaproteobacteria</taxon>
        <taxon>Sphingomonadales</taxon>
        <taxon>Sphingomonadaceae</taxon>
        <taxon>Sphingomonas</taxon>
    </lineage>
</organism>
<protein>
    <submittedName>
        <fullName evidence="1">Uncharacterized protein</fullName>
    </submittedName>
</protein>
<sequence>MTMIIAFCAIVIVKRAAQYERKRAMRKGWVESAICQCLTAIAARGAIIEVLGWRKLLRCNFSARR</sequence>
<reference evidence="2" key="1">
    <citation type="journal article" date="2019" name="Int. J. Syst. Evol. Microbiol.">
        <title>The Global Catalogue of Microorganisms (GCM) 10K type strain sequencing project: providing services to taxonomists for standard genome sequencing and annotation.</title>
        <authorList>
            <consortium name="The Broad Institute Genomics Platform"/>
            <consortium name="The Broad Institute Genome Sequencing Center for Infectious Disease"/>
            <person name="Wu L."/>
            <person name="Ma J."/>
        </authorList>
    </citation>
    <scope>NUCLEOTIDE SEQUENCE [LARGE SCALE GENOMIC DNA]</scope>
    <source>
        <strain evidence="2">CGMCC 1.10106</strain>
    </source>
</reference>
<proteinExistence type="predicted"/>
<evidence type="ECO:0000313" key="1">
    <source>
        <dbReference type="EMBL" id="GGA49101.1"/>
    </source>
</evidence>
<dbReference type="EMBL" id="BMDW01000010">
    <property type="protein sequence ID" value="GGA49101.1"/>
    <property type="molecule type" value="Genomic_DNA"/>
</dbReference>
<accession>A0ABQ1GRV2</accession>